<gene>
    <name evidence="1" type="ORF">THTE_2946</name>
</gene>
<name>A0A286RHV8_9BACT</name>
<organism evidence="1 2">
    <name type="scientific">Thermogutta terrifontis</name>
    <dbReference type="NCBI Taxonomy" id="1331910"/>
    <lineage>
        <taxon>Bacteria</taxon>
        <taxon>Pseudomonadati</taxon>
        <taxon>Planctomycetota</taxon>
        <taxon>Planctomycetia</taxon>
        <taxon>Pirellulales</taxon>
        <taxon>Thermoguttaceae</taxon>
        <taxon>Thermogutta</taxon>
    </lineage>
</organism>
<proteinExistence type="predicted"/>
<protein>
    <submittedName>
        <fullName evidence="1">Uncharacterized protein</fullName>
    </submittedName>
</protein>
<reference evidence="1 2" key="1">
    <citation type="journal article" name="Front. Microbiol.">
        <title>Sugar Metabolism of the First Thermophilic Planctomycete Thermogutta terrifontis: Comparative Genomic and Transcriptomic Approaches.</title>
        <authorList>
            <person name="Elcheninov A.G."/>
            <person name="Menzel P."/>
            <person name="Gudbergsdottir S.R."/>
            <person name="Slesarev A.I."/>
            <person name="Kadnikov V.V."/>
            <person name="Krogh A."/>
            <person name="Bonch-Osmolovskaya E.A."/>
            <person name="Peng X."/>
            <person name="Kublanov I.V."/>
        </authorList>
    </citation>
    <scope>NUCLEOTIDE SEQUENCE [LARGE SCALE GENOMIC DNA]</scope>
    <source>
        <strain evidence="1 2">R1</strain>
    </source>
</reference>
<evidence type="ECO:0000313" key="2">
    <source>
        <dbReference type="Proteomes" id="UP000215086"/>
    </source>
</evidence>
<dbReference type="EMBL" id="CP018477">
    <property type="protein sequence ID" value="ASV75548.1"/>
    <property type="molecule type" value="Genomic_DNA"/>
</dbReference>
<keyword evidence="2" id="KW-1185">Reference proteome</keyword>
<dbReference type="AlphaFoldDB" id="A0A286RHV8"/>
<dbReference type="Proteomes" id="UP000215086">
    <property type="component" value="Chromosome"/>
</dbReference>
<sequence>MDPKNLDYRLRPGSPCIGKASDGGDIGVRWTPEMLELLRVAQELRRRGLITF</sequence>
<evidence type="ECO:0000313" key="1">
    <source>
        <dbReference type="EMBL" id="ASV75548.1"/>
    </source>
</evidence>
<accession>A0A286RHV8</accession>
<dbReference type="KEGG" id="ttf:THTE_2946"/>